<protein>
    <submittedName>
        <fullName evidence="2">Uncharacterized protein</fullName>
    </submittedName>
</protein>
<gene>
    <name evidence="2" type="ORF">SDC9_144234</name>
</gene>
<sequence length="87" mass="10093">MRRDDFQALDRREHGNRRSDNAIAIEERSAEHTHQKQRAGQARLVLDRLRGQGQHGHQSAFAVVVGAQHQGHVFEGDDDRERPEQYR</sequence>
<comment type="caution">
    <text evidence="2">The sequence shown here is derived from an EMBL/GenBank/DDBJ whole genome shotgun (WGS) entry which is preliminary data.</text>
</comment>
<accession>A0A645E671</accession>
<evidence type="ECO:0000256" key="1">
    <source>
        <dbReference type="SAM" id="MobiDB-lite"/>
    </source>
</evidence>
<name>A0A645E671_9ZZZZ</name>
<dbReference type="EMBL" id="VSSQ01043385">
    <property type="protein sequence ID" value="MPM97061.1"/>
    <property type="molecule type" value="Genomic_DNA"/>
</dbReference>
<reference evidence="2" key="1">
    <citation type="submission" date="2019-08" db="EMBL/GenBank/DDBJ databases">
        <authorList>
            <person name="Kucharzyk K."/>
            <person name="Murdoch R.W."/>
            <person name="Higgins S."/>
            <person name="Loffler F."/>
        </authorList>
    </citation>
    <scope>NUCLEOTIDE SEQUENCE</scope>
</reference>
<organism evidence="2">
    <name type="scientific">bioreactor metagenome</name>
    <dbReference type="NCBI Taxonomy" id="1076179"/>
    <lineage>
        <taxon>unclassified sequences</taxon>
        <taxon>metagenomes</taxon>
        <taxon>ecological metagenomes</taxon>
    </lineage>
</organism>
<evidence type="ECO:0000313" key="2">
    <source>
        <dbReference type="EMBL" id="MPM97061.1"/>
    </source>
</evidence>
<proteinExistence type="predicted"/>
<feature type="region of interest" description="Disordered" evidence="1">
    <location>
        <begin position="1"/>
        <end position="39"/>
    </location>
</feature>
<feature type="compositionally biased region" description="Basic and acidic residues" evidence="1">
    <location>
        <begin position="1"/>
        <end position="34"/>
    </location>
</feature>
<dbReference type="AlphaFoldDB" id="A0A645E671"/>